<keyword evidence="2" id="KW-1185">Reference proteome</keyword>
<reference evidence="1" key="2">
    <citation type="journal article" date="2023" name="Int. J. Mol. Sci.">
        <title>De Novo Assembly and Annotation of 11 Diverse Shrub Willow (Salix) Genomes Reveals Novel Gene Organization in Sex-Linked Regions.</title>
        <authorList>
            <person name="Hyden B."/>
            <person name="Feng K."/>
            <person name="Yates T.B."/>
            <person name="Jawdy S."/>
            <person name="Cereghino C."/>
            <person name="Smart L.B."/>
            <person name="Muchero W."/>
        </authorList>
    </citation>
    <scope>NUCLEOTIDE SEQUENCE</scope>
    <source>
        <tissue evidence="1">Shoot tip</tissue>
    </source>
</reference>
<evidence type="ECO:0000313" key="1">
    <source>
        <dbReference type="EMBL" id="KAJ6705424.1"/>
    </source>
</evidence>
<accession>A0A9Q0T8N7</accession>
<sequence>MAIIPGNSSGSSGGFGLLVIVSFKTHCFFGGGFSSMNFFNPFSPPGKPPVNPISSFSKASSATLGFSKLPEFSSLPAIDDACSSIFLFSSCCTPFSPLQSPLPPRISKRSNLAHVLSFSL</sequence>
<dbReference type="AlphaFoldDB" id="A0A9Q0T8N7"/>
<organism evidence="1 2">
    <name type="scientific">Salix purpurea</name>
    <name type="common">Purple osier willow</name>
    <dbReference type="NCBI Taxonomy" id="77065"/>
    <lineage>
        <taxon>Eukaryota</taxon>
        <taxon>Viridiplantae</taxon>
        <taxon>Streptophyta</taxon>
        <taxon>Embryophyta</taxon>
        <taxon>Tracheophyta</taxon>
        <taxon>Spermatophyta</taxon>
        <taxon>Magnoliopsida</taxon>
        <taxon>eudicotyledons</taxon>
        <taxon>Gunneridae</taxon>
        <taxon>Pentapetalae</taxon>
        <taxon>rosids</taxon>
        <taxon>fabids</taxon>
        <taxon>Malpighiales</taxon>
        <taxon>Salicaceae</taxon>
        <taxon>Saliceae</taxon>
        <taxon>Salix</taxon>
    </lineage>
</organism>
<dbReference type="EMBL" id="JAPFFK010000016">
    <property type="protein sequence ID" value="KAJ6705424.1"/>
    <property type="molecule type" value="Genomic_DNA"/>
</dbReference>
<name>A0A9Q0T8N7_SALPP</name>
<dbReference type="Proteomes" id="UP001151532">
    <property type="component" value="Chromosome 3"/>
</dbReference>
<evidence type="ECO:0000313" key="2">
    <source>
        <dbReference type="Proteomes" id="UP001151532"/>
    </source>
</evidence>
<reference evidence="1" key="1">
    <citation type="submission" date="2022-11" db="EMBL/GenBank/DDBJ databases">
        <authorList>
            <person name="Hyden B.L."/>
            <person name="Feng K."/>
            <person name="Yates T."/>
            <person name="Jawdy S."/>
            <person name="Smart L.B."/>
            <person name="Muchero W."/>
        </authorList>
    </citation>
    <scope>NUCLEOTIDE SEQUENCE</scope>
    <source>
        <tissue evidence="1">Shoot tip</tissue>
    </source>
</reference>
<comment type="caution">
    <text evidence="1">The sequence shown here is derived from an EMBL/GenBank/DDBJ whole genome shotgun (WGS) entry which is preliminary data.</text>
</comment>
<gene>
    <name evidence="1" type="ORF">OIU79_010174</name>
</gene>
<protein>
    <submittedName>
        <fullName evidence="1">Uncharacterized protein</fullName>
    </submittedName>
</protein>
<proteinExistence type="predicted"/>